<evidence type="ECO:0000256" key="1">
    <source>
        <dbReference type="SAM" id="Phobius"/>
    </source>
</evidence>
<dbReference type="OrthoDB" id="6625921at2759"/>
<sequence>MFLLALWPIYSDSKGRAKASAVSQSSCYTVLVYALWSVLSVRALGERWSAFASGAAAEGAVEASTLNHRIYHLILIVLLTHHWVIPVCIWPEARALAKYLNAWTSFQAEWCRLTGRPLVLGLRRRAVAYTAVGLLLPLPLVLLMVRVGMPILHAVAFFPPLSFFSLVGGVWTTLCRAVEHSASSLRQLHSEDRDRGLGLLDVRAHGMLWLHLRALASQTGAAQSSTLVVYTVYSMALGLVAAMGVLIALTHADLSLGNVMQALFMVQNLHHIYTVHEHGHRAAHSRILFQASKALQFEMLSMKPPLKEKDLMNAEVRTLLIATAAHSEHDIATISVGGFAACSRSSIIEVYNMLLLNLLVLLQFAYFAY</sequence>
<feature type="transmembrane region" description="Helical" evidence="1">
    <location>
        <begin position="350"/>
        <end position="368"/>
    </location>
</feature>
<keyword evidence="1" id="KW-0472">Membrane</keyword>
<feature type="transmembrane region" description="Helical" evidence="1">
    <location>
        <begin position="126"/>
        <end position="145"/>
    </location>
</feature>
<dbReference type="KEGG" id="tpal:117641391"/>
<name>A0A6P8ZJ14_THRPL</name>
<keyword evidence="1" id="KW-0812">Transmembrane</keyword>
<keyword evidence="1" id="KW-1133">Transmembrane helix</keyword>
<dbReference type="InParanoid" id="A0A6P8ZJ14"/>
<dbReference type="GeneID" id="117641391"/>
<evidence type="ECO:0000313" key="2">
    <source>
        <dbReference type="Proteomes" id="UP000515158"/>
    </source>
</evidence>
<protein>
    <submittedName>
        <fullName evidence="3">Gustatory and odorant receptor 63a-like</fullName>
    </submittedName>
</protein>
<dbReference type="Proteomes" id="UP000515158">
    <property type="component" value="Unplaced"/>
</dbReference>
<dbReference type="RefSeq" id="XP_034234559.1">
    <property type="nucleotide sequence ID" value="XM_034378668.1"/>
</dbReference>
<dbReference type="AlphaFoldDB" id="A0A6P8ZJ14"/>
<accession>A0A6P8ZJ14</accession>
<keyword evidence="2" id="KW-1185">Reference proteome</keyword>
<gene>
    <name evidence="3" type="primary">LOC117641391</name>
</gene>
<feature type="transmembrane region" description="Helical" evidence="1">
    <location>
        <begin position="227"/>
        <end position="250"/>
    </location>
</feature>
<reference evidence="3" key="1">
    <citation type="submission" date="2025-08" db="UniProtKB">
        <authorList>
            <consortium name="RefSeq"/>
        </authorList>
    </citation>
    <scope>IDENTIFICATION</scope>
    <source>
        <tissue evidence="3">Total insect</tissue>
    </source>
</reference>
<organism evidence="3">
    <name type="scientific">Thrips palmi</name>
    <name type="common">Melon thrips</name>
    <dbReference type="NCBI Taxonomy" id="161013"/>
    <lineage>
        <taxon>Eukaryota</taxon>
        <taxon>Metazoa</taxon>
        <taxon>Ecdysozoa</taxon>
        <taxon>Arthropoda</taxon>
        <taxon>Hexapoda</taxon>
        <taxon>Insecta</taxon>
        <taxon>Pterygota</taxon>
        <taxon>Neoptera</taxon>
        <taxon>Paraneoptera</taxon>
        <taxon>Thysanoptera</taxon>
        <taxon>Terebrantia</taxon>
        <taxon>Thripoidea</taxon>
        <taxon>Thripidae</taxon>
        <taxon>Thrips</taxon>
    </lineage>
</organism>
<evidence type="ECO:0000313" key="3">
    <source>
        <dbReference type="RefSeq" id="XP_034234559.1"/>
    </source>
</evidence>
<proteinExistence type="predicted"/>
<feature type="transmembrane region" description="Helical" evidence="1">
    <location>
        <begin position="151"/>
        <end position="175"/>
    </location>
</feature>